<comment type="cofactor">
    <cofactor evidence="1 12">
        <name>heme</name>
        <dbReference type="ChEBI" id="CHEBI:30413"/>
    </cofactor>
</comment>
<dbReference type="GO" id="GO:0016705">
    <property type="term" value="F:oxidoreductase activity, acting on paired donors, with incorporation or reduction of molecular oxygen"/>
    <property type="evidence" value="ECO:0007669"/>
    <property type="project" value="InterPro"/>
</dbReference>
<evidence type="ECO:0000256" key="13">
    <source>
        <dbReference type="RuleBase" id="RU000461"/>
    </source>
</evidence>
<evidence type="ECO:0000256" key="1">
    <source>
        <dbReference type="ARBA" id="ARBA00001971"/>
    </source>
</evidence>
<evidence type="ECO:0000256" key="3">
    <source>
        <dbReference type="ARBA" id="ARBA00010617"/>
    </source>
</evidence>
<dbReference type="Pfam" id="PF00067">
    <property type="entry name" value="p450"/>
    <property type="match status" value="1"/>
</dbReference>
<keyword evidence="15" id="KW-1185">Reference proteome</keyword>
<organism evidence="14 15">
    <name type="scientific">Polysphondylium violaceum</name>
    <dbReference type="NCBI Taxonomy" id="133409"/>
    <lineage>
        <taxon>Eukaryota</taxon>
        <taxon>Amoebozoa</taxon>
        <taxon>Evosea</taxon>
        <taxon>Eumycetozoa</taxon>
        <taxon>Dictyostelia</taxon>
        <taxon>Dictyosteliales</taxon>
        <taxon>Dictyosteliaceae</taxon>
        <taxon>Polysphondylium</taxon>
    </lineage>
</organism>
<dbReference type="PANTHER" id="PTHR24303">
    <property type="entry name" value="HEME-BINDING MONOOXYGENASE FAMILY"/>
    <property type="match status" value="1"/>
</dbReference>
<keyword evidence="6 12" id="KW-0479">Metal-binding</keyword>
<sequence length="490" mass="56380">MFLLIIYPILVIIILFLWSQFFSKNGRSSGNKISPMHYKTIPSPKGLVPIFGHLLQLKKNPHEKIKEWYEEHGNIFKIKFGSVDTIVLTEYPVIKEAFIENGPAFVQRFVRRSRTDLNKGVNLANSNGEYWKNLKTILLTEMTNSKLKRLEHYIQQEAEGVSDYFASVAKSGEIQDPANYIKLYSMNVILKFLFGIHYPYTVEGHSDHMLATIRRYFRSTGQPFPGDFIPLLYPFTKDKPKEYFQDYATIREFVSEIAKTRLDTMDMTLEPNNILDSLLIQHKKVGDIPLYGVIATCIDLVLAGSDTTGNSLLFIIIALCNNPEIQETLYEELVATFGVDQQVSYSDKSKTPYLCAIIKEAYRRFPAAPLSVPHYLDRDVEFRGYLLPKGSQVFQNVYSTHLSEKEWDRPMEFKPERFLEQQTSKPIIPFGLGSRSCVGMNLAENEIYILAATLFRKYKFMRPTSEKLSEDGIFGLALQSPDFKIKVEQR</sequence>
<comment type="similarity">
    <text evidence="3 13">Belongs to the cytochrome P450 family.</text>
</comment>
<dbReference type="Proteomes" id="UP000695562">
    <property type="component" value="Unassembled WGS sequence"/>
</dbReference>
<reference evidence="14" key="1">
    <citation type="submission" date="2020-01" db="EMBL/GenBank/DDBJ databases">
        <title>Development of genomics and gene disruption for Polysphondylium violaceum indicates a role for the polyketide synthase stlB in stalk morphogenesis.</title>
        <authorList>
            <person name="Narita B."/>
            <person name="Kawabe Y."/>
            <person name="Kin K."/>
            <person name="Saito T."/>
            <person name="Gibbs R."/>
            <person name="Kuspa A."/>
            <person name="Muzny D."/>
            <person name="Queller D."/>
            <person name="Richards S."/>
            <person name="Strassman J."/>
            <person name="Sucgang R."/>
            <person name="Worley K."/>
            <person name="Schaap P."/>
        </authorList>
    </citation>
    <scope>NUCLEOTIDE SEQUENCE</scope>
    <source>
        <strain evidence="14">QSvi11</strain>
    </source>
</reference>
<dbReference type="GO" id="GO:0020037">
    <property type="term" value="F:heme binding"/>
    <property type="evidence" value="ECO:0007669"/>
    <property type="project" value="InterPro"/>
</dbReference>
<evidence type="ECO:0000256" key="11">
    <source>
        <dbReference type="ARBA" id="ARBA00023136"/>
    </source>
</evidence>
<evidence type="ECO:0000256" key="6">
    <source>
        <dbReference type="ARBA" id="ARBA00022723"/>
    </source>
</evidence>
<dbReference type="InterPro" id="IPR017972">
    <property type="entry name" value="Cyt_P450_CS"/>
</dbReference>
<keyword evidence="9 12" id="KW-0408">Iron</keyword>
<dbReference type="Gene3D" id="1.10.630.10">
    <property type="entry name" value="Cytochrome P450"/>
    <property type="match status" value="1"/>
</dbReference>
<keyword evidence="8 13" id="KW-0560">Oxidoreductase</keyword>
<dbReference type="GO" id="GO:0005506">
    <property type="term" value="F:iron ion binding"/>
    <property type="evidence" value="ECO:0007669"/>
    <property type="project" value="InterPro"/>
</dbReference>
<name>A0A8J4US65_9MYCE</name>
<keyword evidence="4 12" id="KW-0349">Heme</keyword>
<keyword evidence="10 13" id="KW-0503">Monooxygenase</keyword>
<accession>A0A8J4US65</accession>
<comment type="caution">
    <text evidence="14">The sequence shown here is derived from an EMBL/GenBank/DDBJ whole genome shotgun (WGS) entry which is preliminary data.</text>
</comment>
<evidence type="ECO:0000256" key="2">
    <source>
        <dbReference type="ARBA" id="ARBA00004167"/>
    </source>
</evidence>
<dbReference type="OrthoDB" id="1055148at2759"/>
<dbReference type="PRINTS" id="PR00385">
    <property type="entry name" value="P450"/>
</dbReference>
<protein>
    <recommendedName>
        <fullName evidence="16">Cytochrome P450 family protein</fullName>
    </recommendedName>
</protein>
<keyword evidence="7" id="KW-1133">Transmembrane helix</keyword>
<dbReference type="GO" id="GO:0016020">
    <property type="term" value="C:membrane"/>
    <property type="evidence" value="ECO:0007669"/>
    <property type="project" value="UniProtKB-SubCell"/>
</dbReference>
<dbReference type="GO" id="GO:0004497">
    <property type="term" value="F:monooxygenase activity"/>
    <property type="evidence" value="ECO:0007669"/>
    <property type="project" value="UniProtKB-KW"/>
</dbReference>
<dbReference type="InterPro" id="IPR001128">
    <property type="entry name" value="Cyt_P450"/>
</dbReference>
<dbReference type="PROSITE" id="PS00086">
    <property type="entry name" value="CYTOCHROME_P450"/>
    <property type="match status" value="1"/>
</dbReference>
<evidence type="ECO:0000256" key="4">
    <source>
        <dbReference type="ARBA" id="ARBA00022617"/>
    </source>
</evidence>
<keyword evidence="5" id="KW-0812">Transmembrane</keyword>
<dbReference type="SUPFAM" id="SSF48264">
    <property type="entry name" value="Cytochrome P450"/>
    <property type="match status" value="1"/>
</dbReference>
<evidence type="ECO:0000256" key="7">
    <source>
        <dbReference type="ARBA" id="ARBA00022989"/>
    </source>
</evidence>
<dbReference type="EMBL" id="AJWJ01000218">
    <property type="protein sequence ID" value="KAF2073231.1"/>
    <property type="molecule type" value="Genomic_DNA"/>
</dbReference>
<dbReference type="AlphaFoldDB" id="A0A8J4US65"/>
<gene>
    <name evidence="14" type="ORF">CYY_005458</name>
</gene>
<evidence type="ECO:0000313" key="15">
    <source>
        <dbReference type="Proteomes" id="UP000695562"/>
    </source>
</evidence>
<dbReference type="InterPro" id="IPR002401">
    <property type="entry name" value="Cyt_P450_E_grp-I"/>
</dbReference>
<evidence type="ECO:0000256" key="5">
    <source>
        <dbReference type="ARBA" id="ARBA00022692"/>
    </source>
</evidence>
<keyword evidence="11" id="KW-0472">Membrane</keyword>
<dbReference type="FunFam" id="1.10.630.10:FF:000078">
    <property type="entry name" value="Probable cytochrome P450 515A1"/>
    <property type="match status" value="1"/>
</dbReference>
<evidence type="ECO:0008006" key="16">
    <source>
        <dbReference type="Google" id="ProtNLM"/>
    </source>
</evidence>
<evidence type="ECO:0000313" key="14">
    <source>
        <dbReference type="EMBL" id="KAF2073231.1"/>
    </source>
</evidence>
<feature type="binding site" description="axial binding residue" evidence="12">
    <location>
        <position position="437"/>
    </location>
    <ligand>
        <name>heme</name>
        <dbReference type="ChEBI" id="CHEBI:30413"/>
    </ligand>
    <ligandPart>
        <name>Fe</name>
        <dbReference type="ChEBI" id="CHEBI:18248"/>
    </ligandPart>
</feature>
<dbReference type="PRINTS" id="PR00463">
    <property type="entry name" value="EP450I"/>
</dbReference>
<dbReference type="InterPro" id="IPR036396">
    <property type="entry name" value="Cyt_P450_sf"/>
</dbReference>
<dbReference type="CDD" id="cd20617">
    <property type="entry name" value="CYP1_2-like"/>
    <property type="match status" value="1"/>
</dbReference>
<proteinExistence type="inferred from homology"/>
<evidence type="ECO:0000256" key="12">
    <source>
        <dbReference type="PIRSR" id="PIRSR602401-1"/>
    </source>
</evidence>
<evidence type="ECO:0000256" key="8">
    <source>
        <dbReference type="ARBA" id="ARBA00023002"/>
    </source>
</evidence>
<evidence type="ECO:0000256" key="10">
    <source>
        <dbReference type="ARBA" id="ARBA00023033"/>
    </source>
</evidence>
<dbReference type="PANTHER" id="PTHR24303:SF8">
    <property type="entry name" value="CYTOCHROME P450 513D1-RELATED"/>
    <property type="match status" value="1"/>
</dbReference>
<evidence type="ECO:0000256" key="9">
    <source>
        <dbReference type="ARBA" id="ARBA00023004"/>
    </source>
</evidence>
<comment type="subcellular location">
    <subcellularLocation>
        <location evidence="2">Membrane</location>
        <topology evidence="2">Single-pass membrane protein</topology>
    </subcellularLocation>
</comment>